<evidence type="ECO:0000256" key="9">
    <source>
        <dbReference type="ARBA" id="ARBA00022833"/>
    </source>
</evidence>
<evidence type="ECO:0000256" key="4">
    <source>
        <dbReference type="ARBA" id="ARBA00011965"/>
    </source>
</evidence>
<dbReference type="GO" id="GO:0008237">
    <property type="term" value="F:metallopeptidase activity"/>
    <property type="evidence" value="ECO:0007669"/>
    <property type="project" value="UniProtKB-KW"/>
</dbReference>
<keyword evidence="6 11" id="KW-0645">Protease</keyword>
<keyword evidence="5 11" id="KW-0031">Aminopeptidase</keyword>
<comment type="similarity">
    <text evidence="3 11">Belongs to the peptidase M18 family.</text>
</comment>
<dbReference type="GO" id="GO:0008270">
    <property type="term" value="F:zinc ion binding"/>
    <property type="evidence" value="ECO:0007669"/>
    <property type="project" value="InterPro"/>
</dbReference>
<evidence type="ECO:0000256" key="10">
    <source>
        <dbReference type="ARBA" id="ARBA00023049"/>
    </source>
</evidence>
<evidence type="ECO:0000256" key="1">
    <source>
        <dbReference type="ARBA" id="ARBA00001335"/>
    </source>
</evidence>
<gene>
    <name evidence="12" type="ORF">PSACC_00437</name>
</gene>
<dbReference type="Gene3D" id="2.30.250.10">
    <property type="entry name" value="Aminopeptidase i, Domain 2"/>
    <property type="match status" value="1"/>
</dbReference>
<keyword evidence="7 11" id="KW-0479">Metal-binding</keyword>
<dbReference type="PANTHER" id="PTHR28570:SF3">
    <property type="entry name" value="ASPARTYL AMINOPEPTIDASE"/>
    <property type="match status" value="1"/>
</dbReference>
<sequence length="471" mass="51412">MNTGSIKSSVAALLKFLDASPSPFHAVEECRQLLEAAGFQRLSESAAWKLNPNGRYFFTRNGSSLVAFTVGGQVVRGIEKNSTAVKIVAAHTDSPCLRVKPLSKKRCKDGFLQVAVETYGGGLWHTWFDRDLGVAGRLVTASKEGTLRERLVKIDRPILRVPTLAIHLDRGVNSEGFKFNSELQLIPILASETMNAKNEWINAEKTEENSGLHQSLFEALRDASKSDQDEIVGLDLCLFDVQKASLGGVYNEFIQSARLDNLFMTFTGLQSFIDSLGSVEKDGDIRMLSLFDNEEVGSLSSSGAESTLVGSTVNRILSSLDSSQQTEAVLARSFLLSADMAHAVHPNYSDKHDECHRPTLHKGIVLKFNSNQRYTTNSRSAAFIKSLASKNGVPLQDFMVRNDSPCGSTIGPILAAQLGLQAVDVGAPQLSMHSIREMAGTEDVEHSIRLFRAFYEGSSGITSVKTLDCCE</sequence>
<comment type="caution">
    <text evidence="12">The sequence shown here is derived from an EMBL/GenBank/DDBJ whole genome shotgun (WGS) entry which is preliminary data.</text>
</comment>
<comment type="catalytic activity">
    <reaction evidence="1">
        <text>Release of an N-terminal aspartate or glutamate from a peptide, with a preference for aspartate.</text>
        <dbReference type="EC" id="3.4.11.21"/>
    </reaction>
</comment>
<evidence type="ECO:0000256" key="7">
    <source>
        <dbReference type="ARBA" id="ARBA00022723"/>
    </source>
</evidence>
<dbReference type="GO" id="GO:0006508">
    <property type="term" value="P:proteolysis"/>
    <property type="evidence" value="ECO:0007669"/>
    <property type="project" value="UniProtKB-KW"/>
</dbReference>
<name>A0A2H9TPZ1_9FUNG</name>
<keyword evidence="9 11" id="KW-0862">Zinc</keyword>
<keyword evidence="10 11" id="KW-0482">Metalloprotease</keyword>
<evidence type="ECO:0000313" key="13">
    <source>
        <dbReference type="Proteomes" id="UP000240830"/>
    </source>
</evidence>
<reference evidence="12 13" key="1">
    <citation type="submission" date="2016-10" db="EMBL/GenBank/DDBJ databases">
        <title>The genome of Paramicrosporidium saccamoebae is the missing link in understanding Cryptomycota and Microsporidia evolution.</title>
        <authorList>
            <person name="Quandt C.A."/>
            <person name="Beaudet D."/>
            <person name="Corsaro D."/>
            <person name="Michel R."/>
            <person name="Corradi N."/>
            <person name="James T."/>
        </authorList>
    </citation>
    <scope>NUCLEOTIDE SEQUENCE [LARGE SCALE GENOMIC DNA]</scope>
    <source>
        <strain evidence="12 13">KSL3</strain>
    </source>
</reference>
<dbReference type="SUPFAM" id="SSF53187">
    <property type="entry name" value="Zn-dependent exopeptidases"/>
    <property type="match status" value="1"/>
</dbReference>
<dbReference type="FunFam" id="2.30.250.10:FF:000001">
    <property type="entry name" value="Aspartyl aminopeptidase 1"/>
    <property type="match status" value="1"/>
</dbReference>
<evidence type="ECO:0000256" key="5">
    <source>
        <dbReference type="ARBA" id="ARBA00022438"/>
    </source>
</evidence>
<keyword evidence="13" id="KW-1185">Reference proteome</keyword>
<protein>
    <recommendedName>
        <fullName evidence="4">aspartyl aminopeptidase</fullName>
        <ecNumber evidence="4">3.4.11.21</ecNumber>
    </recommendedName>
</protein>
<dbReference type="GO" id="GO:0005737">
    <property type="term" value="C:cytoplasm"/>
    <property type="evidence" value="ECO:0007669"/>
    <property type="project" value="UniProtKB-ARBA"/>
</dbReference>
<evidence type="ECO:0000256" key="11">
    <source>
        <dbReference type="RuleBase" id="RU004386"/>
    </source>
</evidence>
<keyword evidence="8 11" id="KW-0378">Hydrolase</keyword>
<dbReference type="InterPro" id="IPR001948">
    <property type="entry name" value="Peptidase_M18"/>
</dbReference>
<dbReference type="OrthoDB" id="9880441at2759"/>
<dbReference type="EMBL" id="MTSL01000041">
    <property type="protein sequence ID" value="PJF19815.1"/>
    <property type="molecule type" value="Genomic_DNA"/>
</dbReference>
<dbReference type="Gene3D" id="3.40.630.10">
    <property type="entry name" value="Zn peptidases"/>
    <property type="match status" value="1"/>
</dbReference>
<dbReference type="STRING" id="1246581.A0A2H9TPZ1"/>
<dbReference type="PRINTS" id="PR00932">
    <property type="entry name" value="AMINO1PTASE"/>
</dbReference>
<comment type="cofactor">
    <cofactor evidence="2">
        <name>Zn(2+)</name>
        <dbReference type="ChEBI" id="CHEBI:29105"/>
    </cofactor>
</comment>
<dbReference type="Pfam" id="PF02127">
    <property type="entry name" value="Peptidase_M18"/>
    <property type="match status" value="1"/>
</dbReference>
<dbReference type="EC" id="3.4.11.21" evidence="4"/>
<dbReference type="AlphaFoldDB" id="A0A2H9TPZ1"/>
<dbReference type="SUPFAM" id="SSF101821">
    <property type="entry name" value="Aminopeptidase/glucanase lid domain"/>
    <property type="match status" value="1"/>
</dbReference>
<organism evidence="12 13">
    <name type="scientific">Paramicrosporidium saccamoebae</name>
    <dbReference type="NCBI Taxonomy" id="1246581"/>
    <lineage>
        <taxon>Eukaryota</taxon>
        <taxon>Fungi</taxon>
        <taxon>Fungi incertae sedis</taxon>
        <taxon>Cryptomycota</taxon>
        <taxon>Cryptomycota incertae sedis</taxon>
        <taxon>Paramicrosporidium</taxon>
    </lineage>
</organism>
<evidence type="ECO:0000256" key="6">
    <source>
        <dbReference type="ARBA" id="ARBA00022670"/>
    </source>
</evidence>
<evidence type="ECO:0000256" key="8">
    <source>
        <dbReference type="ARBA" id="ARBA00022801"/>
    </source>
</evidence>
<dbReference type="PANTHER" id="PTHR28570">
    <property type="entry name" value="ASPARTYL AMINOPEPTIDASE"/>
    <property type="match status" value="1"/>
</dbReference>
<evidence type="ECO:0000313" key="12">
    <source>
        <dbReference type="EMBL" id="PJF19815.1"/>
    </source>
</evidence>
<dbReference type="GO" id="GO:0004177">
    <property type="term" value="F:aminopeptidase activity"/>
    <property type="evidence" value="ECO:0007669"/>
    <property type="project" value="UniProtKB-KW"/>
</dbReference>
<accession>A0A2H9TPZ1</accession>
<evidence type="ECO:0000256" key="2">
    <source>
        <dbReference type="ARBA" id="ARBA00001947"/>
    </source>
</evidence>
<dbReference type="NCBIfam" id="NF002759">
    <property type="entry name" value="PRK02813.1"/>
    <property type="match status" value="1"/>
</dbReference>
<dbReference type="CDD" id="cd05658">
    <property type="entry name" value="M18_DAP"/>
    <property type="match status" value="1"/>
</dbReference>
<evidence type="ECO:0000256" key="3">
    <source>
        <dbReference type="ARBA" id="ARBA00008290"/>
    </source>
</evidence>
<dbReference type="InterPro" id="IPR023358">
    <property type="entry name" value="Peptidase_M18_dom2"/>
</dbReference>
<proteinExistence type="inferred from homology"/>
<dbReference type="Proteomes" id="UP000240830">
    <property type="component" value="Unassembled WGS sequence"/>
</dbReference>